<evidence type="ECO:0000313" key="2">
    <source>
        <dbReference type="Proteomes" id="UP001152888"/>
    </source>
</evidence>
<sequence>MPKKSVCYGLMKYHAKGFSMYKKCVTTKRNDTKTVIRNIDLLSCAEKVLCLLCLCVTLA</sequence>
<reference evidence="1" key="1">
    <citation type="submission" date="2022-03" db="EMBL/GenBank/DDBJ databases">
        <authorList>
            <person name="Sayadi A."/>
        </authorList>
    </citation>
    <scope>NUCLEOTIDE SEQUENCE</scope>
</reference>
<proteinExistence type="predicted"/>
<dbReference type="AlphaFoldDB" id="A0A9P0MGT6"/>
<comment type="caution">
    <text evidence="1">The sequence shown here is derived from an EMBL/GenBank/DDBJ whole genome shotgun (WGS) entry which is preliminary data.</text>
</comment>
<keyword evidence="2" id="KW-1185">Reference proteome</keyword>
<organism evidence="1 2">
    <name type="scientific">Acanthoscelides obtectus</name>
    <name type="common">Bean weevil</name>
    <name type="synonym">Bruchus obtectus</name>
    <dbReference type="NCBI Taxonomy" id="200917"/>
    <lineage>
        <taxon>Eukaryota</taxon>
        <taxon>Metazoa</taxon>
        <taxon>Ecdysozoa</taxon>
        <taxon>Arthropoda</taxon>
        <taxon>Hexapoda</taxon>
        <taxon>Insecta</taxon>
        <taxon>Pterygota</taxon>
        <taxon>Neoptera</taxon>
        <taxon>Endopterygota</taxon>
        <taxon>Coleoptera</taxon>
        <taxon>Polyphaga</taxon>
        <taxon>Cucujiformia</taxon>
        <taxon>Chrysomeloidea</taxon>
        <taxon>Chrysomelidae</taxon>
        <taxon>Bruchinae</taxon>
        <taxon>Bruchini</taxon>
        <taxon>Acanthoscelides</taxon>
    </lineage>
</organism>
<protein>
    <submittedName>
        <fullName evidence="1">Uncharacterized protein</fullName>
    </submittedName>
</protein>
<evidence type="ECO:0000313" key="1">
    <source>
        <dbReference type="EMBL" id="CAH2013072.1"/>
    </source>
</evidence>
<name>A0A9P0MGT6_ACAOB</name>
<dbReference type="Proteomes" id="UP001152888">
    <property type="component" value="Unassembled WGS sequence"/>
</dbReference>
<accession>A0A9P0MGT6</accession>
<gene>
    <name evidence="1" type="ORF">ACAOBT_LOCUS33189</name>
</gene>
<dbReference type="EMBL" id="CAKOFQ010008265">
    <property type="protein sequence ID" value="CAH2013072.1"/>
    <property type="molecule type" value="Genomic_DNA"/>
</dbReference>